<accession>A0A7D7LT50</accession>
<evidence type="ECO:0000256" key="1">
    <source>
        <dbReference type="SAM" id="Phobius"/>
    </source>
</evidence>
<keyword evidence="1" id="KW-0472">Membrane</keyword>
<evidence type="ECO:0000313" key="2">
    <source>
        <dbReference type="EMBL" id="MBA5246546.1"/>
    </source>
</evidence>
<evidence type="ECO:0000313" key="4">
    <source>
        <dbReference type="Proteomes" id="UP000515349"/>
    </source>
</evidence>
<reference evidence="2" key="3">
    <citation type="submission" date="2020-07" db="EMBL/GenBank/DDBJ databases">
        <authorList>
            <person name="Yang C."/>
        </authorList>
    </citation>
    <scope>NUCLEOTIDE SEQUENCE</scope>
    <source>
        <strain evidence="2">Cx-624</strain>
    </source>
</reference>
<proteinExistence type="predicted"/>
<dbReference type="InterPro" id="IPR043727">
    <property type="entry name" value="Lmo0937-like"/>
</dbReference>
<evidence type="ECO:0000313" key="3">
    <source>
        <dbReference type="EMBL" id="QMS98093.1"/>
    </source>
</evidence>
<dbReference type="Proteomes" id="UP000515349">
    <property type="component" value="Chromosome"/>
</dbReference>
<dbReference type="RefSeq" id="WP_181886621.1">
    <property type="nucleotide sequence ID" value="NZ_CP059472.1"/>
</dbReference>
<dbReference type="EMBL" id="JACEUX010000001">
    <property type="protein sequence ID" value="MBA5246546.1"/>
    <property type="molecule type" value="Genomic_DNA"/>
</dbReference>
<reference evidence="5" key="2">
    <citation type="submission" date="2020-07" db="EMBL/GenBank/DDBJ databases">
        <title>Flavobacterium sp. xlx-214.</title>
        <authorList>
            <person name="Yang C."/>
        </authorList>
    </citation>
    <scope>NUCLEOTIDE SEQUENCE [LARGE SCALE GENOMIC DNA]</scope>
    <source>
        <strain evidence="5">CX-624</strain>
    </source>
</reference>
<keyword evidence="1" id="KW-1133">Transmembrane helix</keyword>
<organism evidence="3 4">
    <name type="scientific">Marnyiella aurantia</name>
    <dbReference type="NCBI Taxonomy" id="2758037"/>
    <lineage>
        <taxon>Bacteria</taxon>
        <taxon>Pseudomonadati</taxon>
        <taxon>Bacteroidota</taxon>
        <taxon>Flavobacteriia</taxon>
        <taxon>Flavobacteriales</taxon>
        <taxon>Weeksellaceae</taxon>
        <taxon>Marnyiella</taxon>
    </lineage>
</organism>
<gene>
    <name evidence="3" type="ORF">H1R16_10340</name>
    <name evidence="2" type="ORF">H2507_05125</name>
</gene>
<evidence type="ECO:0000313" key="5">
    <source>
        <dbReference type="Proteomes" id="UP000539710"/>
    </source>
</evidence>
<dbReference type="KEGG" id="cbau:H1R16_10340"/>
<dbReference type="NCBIfam" id="NF033488">
    <property type="entry name" value="lmo0937_fam_TM"/>
    <property type="match status" value="1"/>
</dbReference>
<dbReference type="Proteomes" id="UP000539710">
    <property type="component" value="Unassembled WGS sequence"/>
</dbReference>
<feature type="transmembrane region" description="Helical" evidence="1">
    <location>
        <begin position="5"/>
        <end position="23"/>
    </location>
</feature>
<keyword evidence="5" id="KW-1185">Reference proteome</keyword>
<sequence length="51" mass="6034">MKDNILYMMAAVLFFSWMIGYMLFDIGGVFHFMFLFSVLAVLLKLVKDYSR</sequence>
<protein>
    <submittedName>
        <fullName evidence="3">Lmo0937 family membrane protein</fullName>
    </submittedName>
</protein>
<dbReference type="EMBL" id="CP059472">
    <property type="protein sequence ID" value="QMS98093.1"/>
    <property type="molecule type" value="Genomic_DNA"/>
</dbReference>
<keyword evidence="1" id="KW-0812">Transmembrane</keyword>
<reference evidence="3 4" key="1">
    <citation type="submission" date="2020-07" db="EMBL/GenBank/DDBJ databases">
        <title>Chryseobacterium sp.cx-624.</title>
        <authorList>
            <person name="Yang C."/>
        </authorList>
    </citation>
    <scope>NUCLEOTIDE SEQUENCE [LARGE SCALE GENOMIC DNA]</scope>
    <source>
        <strain evidence="3">Cx-624</strain>
        <strain evidence="4">cx-624</strain>
    </source>
</reference>
<dbReference type="AlphaFoldDB" id="A0A7D7LT50"/>
<feature type="transmembrane region" description="Helical" evidence="1">
    <location>
        <begin position="29"/>
        <end position="46"/>
    </location>
</feature>
<name>A0A7D7LT50_9FLAO</name>